<dbReference type="AlphaFoldDB" id="M5GGF6"/>
<dbReference type="RefSeq" id="XP_040632297.1">
    <property type="nucleotide sequence ID" value="XM_040767835.1"/>
</dbReference>
<evidence type="ECO:0000313" key="1">
    <source>
        <dbReference type="EMBL" id="EJU05403.1"/>
    </source>
</evidence>
<accession>M5GGF6</accession>
<gene>
    <name evidence="1" type="ORF">DACRYDRAFT_103889</name>
</gene>
<organism evidence="1 2">
    <name type="scientific">Dacryopinax primogenitus (strain DJM 731)</name>
    <name type="common">Brown rot fungus</name>
    <dbReference type="NCBI Taxonomy" id="1858805"/>
    <lineage>
        <taxon>Eukaryota</taxon>
        <taxon>Fungi</taxon>
        <taxon>Dikarya</taxon>
        <taxon>Basidiomycota</taxon>
        <taxon>Agaricomycotina</taxon>
        <taxon>Dacrymycetes</taxon>
        <taxon>Dacrymycetales</taxon>
        <taxon>Dacrymycetaceae</taxon>
        <taxon>Dacryopinax</taxon>
    </lineage>
</organism>
<protein>
    <submittedName>
        <fullName evidence="1">Uncharacterized protein</fullName>
    </submittedName>
</protein>
<proteinExistence type="predicted"/>
<keyword evidence="2" id="KW-1185">Reference proteome</keyword>
<evidence type="ECO:0000313" key="2">
    <source>
        <dbReference type="Proteomes" id="UP000030653"/>
    </source>
</evidence>
<dbReference type="HOGENOM" id="CLU_1825215_0_0_1"/>
<sequence length="141" mass="15448">MAIPPSVELASIRSDKRLEATRFMALALFEAHDDLLGLLGNHTVDSVRLWEQKEWTGYIVTVTVNLHETLRIIDPEPVQLQSGESIDVEKVQGPSMLALVCNVRRPSSSPTPIGASSSSSTSNMIPTRIDWNAPVPFHSAT</sequence>
<reference evidence="1 2" key="1">
    <citation type="journal article" date="2012" name="Science">
        <title>The Paleozoic origin of enzymatic lignin decomposition reconstructed from 31 fungal genomes.</title>
        <authorList>
            <person name="Floudas D."/>
            <person name="Binder M."/>
            <person name="Riley R."/>
            <person name="Barry K."/>
            <person name="Blanchette R.A."/>
            <person name="Henrissat B."/>
            <person name="Martinez A.T."/>
            <person name="Otillar R."/>
            <person name="Spatafora J.W."/>
            <person name="Yadav J.S."/>
            <person name="Aerts A."/>
            <person name="Benoit I."/>
            <person name="Boyd A."/>
            <person name="Carlson A."/>
            <person name="Copeland A."/>
            <person name="Coutinho P.M."/>
            <person name="de Vries R.P."/>
            <person name="Ferreira P."/>
            <person name="Findley K."/>
            <person name="Foster B."/>
            <person name="Gaskell J."/>
            <person name="Glotzer D."/>
            <person name="Gorecki P."/>
            <person name="Heitman J."/>
            <person name="Hesse C."/>
            <person name="Hori C."/>
            <person name="Igarashi K."/>
            <person name="Jurgens J.A."/>
            <person name="Kallen N."/>
            <person name="Kersten P."/>
            <person name="Kohler A."/>
            <person name="Kuees U."/>
            <person name="Kumar T.K.A."/>
            <person name="Kuo A."/>
            <person name="LaButti K."/>
            <person name="Larrondo L.F."/>
            <person name="Lindquist E."/>
            <person name="Ling A."/>
            <person name="Lombard V."/>
            <person name="Lucas S."/>
            <person name="Lundell T."/>
            <person name="Martin R."/>
            <person name="McLaughlin D.J."/>
            <person name="Morgenstern I."/>
            <person name="Morin E."/>
            <person name="Murat C."/>
            <person name="Nagy L.G."/>
            <person name="Nolan M."/>
            <person name="Ohm R.A."/>
            <person name="Patyshakuliyeva A."/>
            <person name="Rokas A."/>
            <person name="Ruiz-Duenas F.J."/>
            <person name="Sabat G."/>
            <person name="Salamov A."/>
            <person name="Samejima M."/>
            <person name="Schmutz J."/>
            <person name="Slot J.C."/>
            <person name="St John F."/>
            <person name="Stenlid J."/>
            <person name="Sun H."/>
            <person name="Sun S."/>
            <person name="Syed K."/>
            <person name="Tsang A."/>
            <person name="Wiebenga A."/>
            <person name="Young D."/>
            <person name="Pisabarro A."/>
            <person name="Eastwood D.C."/>
            <person name="Martin F."/>
            <person name="Cullen D."/>
            <person name="Grigoriev I.V."/>
            <person name="Hibbett D.S."/>
        </authorList>
    </citation>
    <scope>NUCLEOTIDE SEQUENCE [LARGE SCALE GENOMIC DNA]</scope>
    <source>
        <strain evidence="1 2">DJM-731 SS1</strain>
    </source>
</reference>
<dbReference type="Proteomes" id="UP000030653">
    <property type="component" value="Unassembled WGS sequence"/>
</dbReference>
<name>M5GGF6_DACPD</name>
<dbReference type="EMBL" id="JH795856">
    <property type="protein sequence ID" value="EJU05403.1"/>
    <property type="molecule type" value="Genomic_DNA"/>
</dbReference>
<dbReference type="GeneID" id="63682897"/>